<evidence type="ECO:0000313" key="9">
    <source>
        <dbReference type="EMBL" id="OAL35462.1"/>
    </source>
</evidence>
<keyword evidence="3" id="KW-0805">Transcription regulation</keyword>
<keyword evidence="6" id="KW-0539">Nucleus</keyword>
<dbReference type="SMART" id="SM00066">
    <property type="entry name" value="GAL4"/>
    <property type="match status" value="1"/>
</dbReference>
<dbReference type="GO" id="GO:0008270">
    <property type="term" value="F:zinc ion binding"/>
    <property type="evidence" value="ECO:0007669"/>
    <property type="project" value="InterPro"/>
</dbReference>
<comment type="subcellular location">
    <subcellularLocation>
        <location evidence="1">Nucleus</location>
    </subcellularLocation>
</comment>
<dbReference type="Proteomes" id="UP000185904">
    <property type="component" value="Unassembled WGS sequence"/>
</dbReference>
<sequence>MSRPLTEDPATATDANANANANANGNAKGFSCLVCRQRKIKCDRQSPCANCVKGDTQCSFVPPTRGKRKRTKPAREGLHARLRRYEEMLKAYGAKIEPSLDSDDGSDMESCDRSDVGMVHKDSEARVDVDVDGSGALRGLDLARTKLVTREGNSRYFDSALWSNLGDKFHHPDEYAPDCVLDEASVTECALFLGPLDQASLPHHPNTSNTFDLVDYFPPVEVLRKLKDIYVDRIDPVMKFLHIPTFWASLTNALQHPRETPNSLTAAMFGFCLAAVRALDDDECQSLLGGPRPVMLTRYRSMARQALINAGLLQTSSLMTLRAFSLFLVGVRMCLRHDTQFILSGVAVRLALKMGLHRDGESLGLSLFETEMRRRLWWHIVHIDFRAADMLGMRPSLDLTIGDTKMPLNVEDEDLSPDMIDPPPERDGITSIAMCLVRCDIMNSLRSLASPLSNGVHWDILTSPDTTTAKKDAVINQMQDLWERKYLRYCDPSNPLHTFTSVMIRSGICKMRLLAHSPRRRFAGRRVKIPQAERDIVFANAAKLLEYAVLVYGNQALQKYAWRISTSYLWDTMLCVLIEARHRKPGPELDRLWQLIGVVISQKSEAFKESTGPVYLALSKWTLEVWDDHVATARSEGLPEPVTPEYITAMRQSFRSSRQSFGRRPTDQDFASVGNFQAGNQGGGYLLESDTFDYNFPDLVSFEMDPNEWTQWEQLLSGHFGFGQMEDL</sequence>
<dbReference type="Gene3D" id="4.10.240.10">
    <property type="entry name" value="Zn(2)-C6 fungal-type DNA-binding domain"/>
    <property type="match status" value="1"/>
</dbReference>
<dbReference type="Pfam" id="PF00172">
    <property type="entry name" value="Zn_clus"/>
    <property type="match status" value="1"/>
</dbReference>
<evidence type="ECO:0000256" key="6">
    <source>
        <dbReference type="ARBA" id="ARBA00023242"/>
    </source>
</evidence>
<accession>A0A178D1T1</accession>
<keyword evidence="4" id="KW-0238">DNA-binding</keyword>
<feature type="compositionally biased region" description="Low complexity" evidence="7">
    <location>
        <begin position="10"/>
        <end position="20"/>
    </location>
</feature>
<dbReference type="EMBL" id="LVCJ01000030">
    <property type="protein sequence ID" value="OAL35462.1"/>
    <property type="molecule type" value="Genomic_DNA"/>
</dbReference>
<evidence type="ECO:0000259" key="8">
    <source>
        <dbReference type="PROSITE" id="PS50048"/>
    </source>
</evidence>
<dbReference type="InterPro" id="IPR001138">
    <property type="entry name" value="Zn2Cys6_DnaBD"/>
</dbReference>
<dbReference type="CDD" id="cd12148">
    <property type="entry name" value="fungal_TF_MHR"/>
    <property type="match status" value="1"/>
</dbReference>
<evidence type="ECO:0000256" key="7">
    <source>
        <dbReference type="SAM" id="MobiDB-lite"/>
    </source>
</evidence>
<dbReference type="PANTHER" id="PTHR31001">
    <property type="entry name" value="UNCHARACTERIZED TRANSCRIPTIONAL REGULATORY PROTEIN"/>
    <property type="match status" value="1"/>
</dbReference>
<evidence type="ECO:0000256" key="1">
    <source>
        <dbReference type="ARBA" id="ARBA00004123"/>
    </source>
</evidence>
<dbReference type="SMART" id="SM00906">
    <property type="entry name" value="Fungal_trans"/>
    <property type="match status" value="1"/>
</dbReference>
<protein>
    <recommendedName>
        <fullName evidence="8">Zn(2)-C6 fungal-type domain-containing protein</fullName>
    </recommendedName>
</protein>
<dbReference type="InterPro" id="IPR036864">
    <property type="entry name" value="Zn2-C6_fun-type_DNA-bd_sf"/>
</dbReference>
<dbReference type="InterPro" id="IPR050613">
    <property type="entry name" value="Sec_Metabolite_Reg"/>
</dbReference>
<dbReference type="SUPFAM" id="SSF57701">
    <property type="entry name" value="Zn2/Cys6 DNA-binding domain"/>
    <property type="match status" value="1"/>
</dbReference>
<feature type="region of interest" description="Disordered" evidence="7">
    <location>
        <begin position="1"/>
        <end position="20"/>
    </location>
</feature>
<dbReference type="PROSITE" id="PS00463">
    <property type="entry name" value="ZN2_CY6_FUNGAL_1"/>
    <property type="match status" value="1"/>
</dbReference>
<evidence type="ECO:0000256" key="3">
    <source>
        <dbReference type="ARBA" id="ARBA00023015"/>
    </source>
</evidence>
<keyword evidence="5" id="KW-0804">Transcription</keyword>
<evidence type="ECO:0000313" key="10">
    <source>
        <dbReference type="Proteomes" id="UP000185904"/>
    </source>
</evidence>
<dbReference type="Pfam" id="PF04082">
    <property type="entry name" value="Fungal_trans"/>
    <property type="match status" value="1"/>
</dbReference>
<dbReference type="GeneID" id="34588729"/>
<dbReference type="GO" id="GO:0005634">
    <property type="term" value="C:nucleus"/>
    <property type="evidence" value="ECO:0007669"/>
    <property type="project" value="UniProtKB-SubCell"/>
</dbReference>
<reference evidence="9 10" key="1">
    <citation type="submission" date="2016-03" db="EMBL/GenBank/DDBJ databases">
        <title>The draft genome sequence of Fonsecaea nubica causative agent of cutaneous subcutaneous infection in human host.</title>
        <authorList>
            <person name="Costa F."/>
            <person name="Sybren D.H."/>
            <person name="Raittz R.T."/>
            <person name="Weiss V.A."/>
            <person name="Leao A.C."/>
            <person name="Gomes R."/>
            <person name="De Souza E.M."/>
            <person name="Pedrosa F.O."/>
            <person name="Steffens M.B."/>
            <person name="Bombassaro A."/>
            <person name="Tadra-Sfeir M.Z."/>
            <person name="Moreno L.F."/>
            <person name="Najafzadeh M.J."/>
            <person name="Felipe M.S."/>
            <person name="Teixeira M."/>
            <person name="Sun J."/>
            <person name="Xi L."/>
            <person name="Castro M.A."/>
            <person name="Vicente V.A."/>
        </authorList>
    </citation>
    <scope>NUCLEOTIDE SEQUENCE [LARGE SCALE GENOMIC DNA]</scope>
    <source>
        <strain evidence="9 10">CBS 269.64</strain>
    </source>
</reference>
<dbReference type="GO" id="GO:0000981">
    <property type="term" value="F:DNA-binding transcription factor activity, RNA polymerase II-specific"/>
    <property type="evidence" value="ECO:0007669"/>
    <property type="project" value="InterPro"/>
</dbReference>
<evidence type="ECO:0000256" key="2">
    <source>
        <dbReference type="ARBA" id="ARBA00022723"/>
    </source>
</evidence>
<keyword evidence="2" id="KW-0479">Metal-binding</keyword>
<evidence type="ECO:0000256" key="4">
    <source>
        <dbReference type="ARBA" id="ARBA00023125"/>
    </source>
</evidence>
<dbReference type="PROSITE" id="PS50048">
    <property type="entry name" value="ZN2_CY6_FUNGAL_2"/>
    <property type="match status" value="1"/>
</dbReference>
<dbReference type="RefSeq" id="XP_022500474.1">
    <property type="nucleotide sequence ID" value="XM_022643606.1"/>
</dbReference>
<dbReference type="CDD" id="cd00067">
    <property type="entry name" value="GAL4"/>
    <property type="match status" value="1"/>
</dbReference>
<dbReference type="GO" id="GO:0006351">
    <property type="term" value="P:DNA-templated transcription"/>
    <property type="evidence" value="ECO:0007669"/>
    <property type="project" value="InterPro"/>
</dbReference>
<proteinExistence type="predicted"/>
<name>A0A178D1T1_9EURO</name>
<dbReference type="GO" id="GO:0003677">
    <property type="term" value="F:DNA binding"/>
    <property type="evidence" value="ECO:0007669"/>
    <property type="project" value="UniProtKB-KW"/>
</dbReference>
<dbReference type="AlphaFoldDB" id="A0A178D1T1"/>
<evidence type="ECO:0000256" key="5">
    <source>
        <dbReference type="ARBA" id="ARBA00023163"/>
    </source>
</evidence>
<comment type="caution">
    <text evidence="9">The sequence shown here is derived from an EMBL/GenBank/DDBJ whole genome shotgun (WGS) entry which is preliminary data.</text>
</comment>
<dbReference type="OrthoDB" id="2269373at2759"/>
<keyword evidence="10" id="KW-1185">Reference proteome</keyword>
<dbReference type="PANTHER" id="PTHR31001:SF85">
    <property type="entry name" value="ZN(II)2CYS6 TRANSCRIPTION FACTOR (EUROFUNG)"/>
    <property type="match status" value="1"/>
</dbReference>
<organism evidence="9 10">
    <name type="scientific">Fonsecaea nubica</name>
    <dbReference type="NCBI Taxonomy" id="856822"/>
    <lineage>
        <taxon>Eukaryota</taxon>
        <taxon>Fungi</taxon>
        <taxon>Dikarya</taxon>
        <taxon>Ascomycota</taxon>
        <taxon>Pezizomycotina</taxon>
        <taxon>Eurotiomycetes</taxon>
        <taxon>Chaetothyriomycetidae</taxon>
        <taxon>Chaetothyriales</taxon>
        <taxon>Herpotrichiellaceae</taxon>
        <taxon>Fonsecaea</taxon>
    </lineage>
</organism>
<feature type="domain" description="Zn(2)-C6 fungal-type" evidence="8">
    <location>
        <begin position="31"/>
        <end position="60"/>
    </location>
</feature>
<gene>
    <name evidence="9" type="ORF">AYO20_05312</name>
</gene>
<dbReference type="InterPro" id="IPR007219">
    <property type="entry name" value="XnlR_reg_dom"/>
</dbReference>